<feature type="domain" description="WAP" evidence="2">
    <location>
        <begin position="46"/>
        <end position="99"/>
    </location>
</feature>
<keyword evidence="4" id="KW-1185">Reference proteome</keyword>
<dbReference type="InterPro" id="IPR036645">
    <property type="entry name" value="Elafin-like_sf"/>
</dbReference>
<dbReference type="InterPro" id="IPR008197">
    <property type="entry name" value="WAP_dom"/>
</dbReference>
<feature type="chain" id="PRO_5043696589" description="WAP domain-containing protein" evidence="1">
    <location>
        <begin position="20"/>
        <end position="114"/>
    </location>
</feature>
<dbReference type="SUPFAM" id="SSF57256">
    <property type="entry name" value="Elafin-like"/>
    <property type="match status" value="1"/>
</dbReference>
<comment type="caution">
    <text evidence="3">The sequence shown here is derived from an EMBL/GenBank/DDBJ whole genome shotgun (WGS) entry which is preliminary data.</text>
</comment>
<sequence length="114" mass="12421">MAVLRIVVVAVAIVACVVGQDCVHWCKDDQARLYCCHDGNRPIVEPEVHPGTCPPIRKQCTDALRVQSPQVCSDDGECGYSSKCCFDKCLDHHTCKPAQGVAPPFDVRQGLGRV</sequence>
<accession>A0AAV2S8X6</accession>
<protein>
    <recommendedName>
        <fullName evidence="2">WAP domain-containing protein</fullName>
    </recommendedName>
</protein>
<gene>
    <name evidence="3" type="ORF">MNOR_LOCUS33738</name>
</gene>
<organism evidence="3 4">
    <name type="scientific">Meganyctiphanes norvegica</name>
    <name type="common">Northern krill</name>
    <name type="synonym">Thysanopoda norvegica</name>
    <dbReference type="NCBI Taxonomy" id="48144"/>
    <lineage>
        <taxon>Eukaryota</taxon>
        <taxon>Metazoa</taxon>
        <taxon>Ecdysozoa</taxon>
        <taxon>Arthropoda</taxon>
        <taxon>Crustacea</taxon>
        <taxon>Multicrustacea</taxon>
        <taxon>Malacostraca</taxon>
        <taxon>Eumalacostraca</taxon>
        <taxon>Eucarida</taxon>
        <taxon>Euphausiacea</taxon>
        <taxon>Euphausiidae</taxon>
        <taxon>Meganyctiphanes</taxon>
    </lineage>
</organism>
<dbReference type="GO" id="GO:0030414">
    <property type="term" value="F:peptidase inhibitor activity"/>
    <property type="evidence" value="ECO:0007669"/>
    <property type="project" value="InterPro"/>
</dbReference>
<evidence type="ECO:0000259" key="2">
    <source>
        <dbReference type="PROSITE" id="PS51390"/>
    </source>
</evidence>
<dbReference type="AlphaFoldDB" id="A0AAV2S8X6"/>
<dbReference type="Proteomes" id="UP001497623">
    <property type="component" value="Unassembled WGS sequence"/>
</dbReference>
<dbReference type="PROSITE" id="PS51257">
    <property type="entry name" value="PROKAR_LIPOPROTEIN"/>
    <property type="match status" value="1"/>
</dbReference>
<dbReference type="GO" id="GO:0005576">
    <property type="term" value="C:extracellular region"/>
    <property type="evidence" value="ECO:0007669"/>
    <property type="project" value="InterPro"/>
</dbReference>
<evidence type="ECO:0000313" key="4">
    <source>
        <dbReference type="Proteomes" id="UP001497623"/>
    </source>
</evidence>
<dbReference type="PROSITE" id="PS51390">
    <property type="entry name" value="WAP"/>
    <property type="match status" value="1"/>
</dbReference>
<proteinExistence type="predicted"/>
<keyword evidence="1" id="KW-0732">Signal</keyword>
<name>A0AAV2S8X6_MEGNR</name>
<evidence type="ECO:0000256" key="1">
    <source>
        <dbReference type="SAM" id="SignalP"/>
    </source>
</evidence>
<reference evidence="3 4" key="1">
    <citation type="submission" date="2024-05" db="EMBL/GenBank/DDBJ databases">
        <authorList>
            <person name="Wallberg A."/>
        </authorList>
    </citation>
    <scope>NUCLEOTIDE SEQUENCE [LARGE SCALE GENOMIC DNA]</scope>
</reference>
<dbReference type="EMBL" id="CAXKWB010049539">
    <property type="protein sequence ID" value="CAL4168734.1"/>
    <property type="molecule type" value="Genomic_DNA"/>
</dbReference>
<dbReference type="Pfam" id="PF00095">
    <property type="entry name" value="WAP"/>
    <property type="match status" value="1"/>
</dbReference>
<feature type="signal peptide" evidence="1">
    <location>
        <begin position="1"/>
        <end position="19"/>
    </location>
</feature>
<evidence type="ECO:0000313" key="3">
    <source>
        <dbReference type="EMBL" id="CAL4168734.1"/>
    </source>
</evidence>
<dbReference type="Gene3D" id="4.10.75.10">
    <property type="entry name" value="Elafin-like"/>
    <property type="match status" value="1"/>
</dbReference>